<reference evidence="1" key="1">
    <citation type="submission" date="2015-05" db="UniProtKB">
        <authorList>
            <consortium name="EnsemblMetazoa"/>
        </authorList>
    </citation>
    <scope>IDENTIFICATION</scope>
</reference>
<dbReference type="VEuPathDB" id="VectorBase:RPRC008988"/>
<sequence length="61" mass="6943">MVGNVAGWIVSTVCTLTLYKLSKEEVNTVVLAVINDTLAYYTIRPNIYLMCFIDYKSIKHI</sequence>
<evidence type="ECO:0000313" key="2">
    <source>
        <dbReference type="Proteomes" id="UP000015103"/>
    </source>
</evidence>
<evidence type="ECO:0000313" key="1">
    <source>
        <dbReference type="EnsemblMetazoa" id="RPRC008988-PA"/>
    </source>
</evidence>
<keyword evidence="2" id="KW-1185">Reference proteome</keyword>
<name>T1HY68_RHOPR</name>
<dbReference type="EMBL" id="ACPB03017391">
    <property type="status" value="NOT_ANNOTATED_CDS"/>
    <property type="molecule type" value="Genomic_DNA"/>
</dbReference>
<dbReference type="EnsemblMetazoa" id="RPRC008988-RA">
    <property type="protein sequence ID" value="RPRC008988-PA"/>
    <property type="gene ID" value="RPRC008988"/>
</dbReference>
<accession>T1HY68</accession>
<dbReference type="AlphaFoldDB" id="T1HY68"/>
<dbReference type="InParanoid" id="T1HY68"/>
<dbReference type="HOGENOM" id="CLU_2925460_0_0_1"/>
<organism evidence="1 2">
    <name type="scientific">Rhodnius prolixus</name>
    <name type="common">Triatomid bug</name>
    <dbReference type="NCBI Taxonomy" id="13249"/>
    <lineage>
        <taxon>Eukaryota</taxon>
        <taxon>Metazoa</taxon>
        <taxon>Ecdysozoa</taxon>
        <taxon>Arthropoda</taxon>
        <taxon>Hexapoda</taxon>
        <taxon>Insecta</taxon>
        <taxon>Pterygota</taxon>
        <taxon>Neoptera</taxon>
        <taxon>Paraneoptera</taxon>
        <taxon>Hemiptera</taxon>
        <taxon>Heteroptera</taxon>
        <taxon>Panheteroptera</taxon>
        <taxon>Cimicomorpha</taxon>
        <taxon>Reduviidae</taxon>
        <taxon>Triatominae</taxon>
        <taxon>Rhodnius</taxon>
    </lineage>
</organism>
<dbReference type="EMBL" id="ACPB03017390">
    <property type="status" value="NOT_ANNOTATED_CDS"/>
    <property type="molecule type" value="Genomic_DNA"/>
</dbReference>
<proteinExistence type="predicted"/>
<dbReference type="Proteomes" id="UP000015103">
    <property type="component" value="Unassembled WGS sequence"/>
</dbReference>
<protein>
    <submittedName>
        <fullName evidence="1">Uncharacterized protein</fullName>
    </submittedName>
</protein>